<dbReference type="GO" id="GO:0140825">
    <property type="term" value="F:lactoperoxidase activity"/>
    <property type="evidence" value="ECO:0007669"/>
    <property type="project" value="UniProtKB-EC"/>
</dbReference>
<reference evidence="21" key="1">
    <citation type="submission" date="2015-03" db="EMBL/GenBank/DDBJ databases">
        <title>A transcriptome of Araucaria cunninghamii, an australian fine timber species.</title>
        <authorList>
            <person name="Jing Yi C.J.Y."/>
            <person name="Yin San L.Y.S."/>
            <person name="Abdul Karim S.S."/>
            <person name="Wan Azmi N.N."/>
            <person name="Hercus R.R."/>
            <person name="Croft L.L."/>
        </authorList>
    </citation>
    <scope>NUCLEOTIDE SEQUENCE</scope>
    <source>
        <strain evidence="21">MI0301</strain>
        <tissue evidence="21">Leaf</tissue>
    </source>
</reference>
<sequence length="358" mass="39140">MATKAGLTFSALMFCICVSSIAAFNVKHAIDFPEPANGLSWTFYKKSCPKVEAIVKERLDFYLKRDITQAAGLLRLHFHDCFVQGCDGSVLLDGSASGPSEKDAPPNLTLRAKAFVIINDIKKRVEAACKGVVSCSDILALAARDSVTKAGGPSYPVPLGRRDGLNFATRQVTLDSLPAPTSNVTGLISVLSKLGLDFKDLVALSGGHTIGKGHCTSFTDRLYPSQDSTLERNFANGLKRTCPKADTDNTTDLDLRSPNAFDNKYYVDLLNRQTLFTSDQTLYTDARTREIVKSFAVDQALFFENFAVSMVKMGQLNVLTGRKGQIRKTCNVRNPTSLYSYPSISPLENSEQLSFNSM</sequence>
<comment type="similarity">
    <text evidence="19">Belongs to the peroxidase family. Classical plant (class III) peroxidase subfamily.</text>
</comment>
<keyword evidence="5 19" id="KW-0575">Peroxidase</keyword>
<feature type="binding site" evidence="15">
    <location>
        <position position="178"/>
    </location>
    <ligand>
        <name>substrate</name>
    </ligand>
</feature>
<comment type="catalytic activity">
    <reaction evidence="1 19">
        <text>2 a phenolic donor + H2O2 = 2 a phenolic radical donor + 2 H2O</text>
        <dbReference type="Rhea" id="RHEA:56136"/>
        <dbReference type="ChEBI" id="CHEBI:15377"/>
        <dbReference type="ChEBI" id="CHEBI:16240"/>
        <dbReference type="ChEBI" id="CHEBI:139520"/>
        <dbReference type="ChEBI" id="CHEBI:139521"/>
        <dbReference type="EC" id="1.11.1.7"/>
    </reaction>
</comment>
<keyword evidence="8 19" id="KW-0732">Signal</keyword>
<dbReference type="AlphaFoldDB" id="A0A0D6QZN1"/>
<feature type="signal peptide" evidence="19">
    <location>
        <begin position="1"/>
        <end position="23"/>
    </location>
</feature>
<evidence type="ECO:0000256" key="10">
    <source>
        <dbReference type="ARBA" id="ARBA00023002"/>
    </source>
</evidence>
<evidence type="ECO:0000256" key="8">
    <source>
        <dbReference type="ARBA" id="ARBA00022729"/>
    </source>
</evidence>
<evidence type="ECO:0000256" key="3">
    <source>
        <dbReference type="ARBA" id="ARBA00006873"/>
    </source>
</evidence>
<dbReference type="EMBL" id="GCKF01040493">
    <property type="protein sequence ID" value="JAG95463.1"/>
    <property type="molecule type" value="Transcribed_RNA"/>
</dbReference>
<dbReference type="InterPro" id="IPR010255">
    <property type="entry name" value="Haem_peroxidase_sf"/>
</dbReference>
<feature type="disulfide bond" evidence="18">
    <location>
        <begin position="81"/>
        <end position="86"/>
    </location>
</feature>
<keyword evidence="9 16" id="KW-0106">Calcium</keyword>
<keyword evidence="19" id="KW-0964">Secreted</keyword>
<dbReference type="GO" id="GO:0046872">
    <property type="term" value="F:metal ion binding"/>
    <property type="evidence" value="ECO:0007669"/>
    <property type="project" value="UniProtKB-UniRule"/>
</dbReference>
<feature type="site" description="Transition state stabilizer" evidence="17">
    <location>
        <position position="75"/>
    </location>
</feature>
<feature type="binding site" evidence="16">
    <location>
        <position position="89"/>
    </location>
    <ligand>
        <name>Ca(2+)</name>
        <dbReference type="ChEBI" id="CHEBI:29108"/>
        <label>1</label>
    </ligand>
</feature>
<feature type="binding site" evidence="16">
    <location>
        <position position="80"/>
    </location>
    <ligand>
        <name>Ca(2+)</name>
        <dbReference type="ChEBI" id="CHEBI:29108"/>
        <label>1</label>
    </ligand>
</feature>
<dbReference type="PRINTS" id="PR00461">
    <property type="entry name" value="PLPEROXIDASE"/>
</dbReference>
<dbReference type="Pfam" id="PF00141">
    <property type="entry name" value="peroxidase"/>
    <property type="match status" value="1"/>
</dbReference>
<dbReference type="PANTHER" id="PTHR31517:SF48">
    <property type="entry name" value="PEROXIDASE 16-RELATED"/>
    <property type="match status" value="1"/>
</dbReference>
<dbReference type="Gene3D" id="1.10.420.10">
    <property type="entry name" value="Peroxidase, domain 2"/>
    <property type="match status" value="1"/>
</dbReference>
<keyword evidence="6 19" id="KW-0349">Heme</keyword>
<dbReference type="GO" id="GO:0042744">
    <property type="term" value="P:hydrogen peroxide catabolic process"/>
    <property type="evidence" value="ECO:0007669"/>
    <property type="project" value="UniProtKB-KW"/>
</dbReference>
<feature type="binding site" evidence="16">
    <location>
        <position position="85"/>
    </location>
    <ligand>
        <name>Ca(2+)</name>
        <dbReference type="ChEBI" id="CHEBI:29108"/>
        <label>1</label>
    </ligand>
</feature>
<dbReference type="InterPro" id="IPR000823">
    <property type="entry name" value="Peroxidase_pln"/>
</dbReference>
<keyword evidence="19" id="KW-0376">Hydrogen peroxide</keyword>
<comment type="similarity">
    <text evidence="3">Belongs to the peroxidase family. Ascorbate peroxidase subfamily.</text>
</comment>
<evidence type="ECO:0000256" key="19">
    <source>
        <dbReference type="RuleBase" id="RU362060"/>
    </source>
</evidence>
<comment type="subcellular location">
    <subcellularLocation>
        <location evidence="2 19">Secreted</location>
    </subcellularLocation>
</comment>
<evidence type="ECO:0000256" key="16">
    <source>
        <dbReference type="PIRSR" id="PIRSR600823-3"/>
    </source>
</evidence>
<feature type="disulfide bond" evidence="18">
    <location>
        <begin position="48"/>
        <end position="129"/>
    </location>
</feature>
<dbReference type="InterPro" id="IPR033905">
    <property type="entry name" value="Secretory_peroxidase"/>
</dbReference>
<proteinExistence type="inferred from homology"/>
<dbReference type="PANTHER" id="PTHR31517">
    <property type="match status" value="1"/>
</dbReference>
<dbReference type="SUPFAM" id="SSF48113">
    <property type="entry name" value="Heme-dependent peroxidases"/>
    <property type="match status" value="1"/>
</dbReference>
<dbReference type="GO" id="GO:0005576">
    <property type="term" value="C:extracellular region"/>
    <property type="evidence" value="ECO:0007669"/>
    <property type="project" value="UniProtKB-SubCell"/>
</dbReference>
<feature type="binding site" evidence="16">
    <location>
        <position position="83"/>
    </location>
    <ligand>
        <name>Ca(2+)</name>
        <dbReference type="ChEBI" id="CHEBI:29108"/>
        <label>1</label>
    </ligand>
</feature>
<dbReference type="PROSITE" id="PS00435">
    <property type="entry name" value="PEROXIDASE_1"/>
    <property type="match status" value="1"/>
</dbReference>
<evidence type="ECO:0000256" key="14">
    <source>
        <dbReference type="PIRSR" id="PIRSR600823-1"/>
    </source>
</evidence>
<evidence type="ECO:0000256" key="15">
    <source>
        <dbReference type="PIRSR" id="PIRSR600823-2"/>
    </source>
</evidence>
<feature type="binding site" evidence="16">
    <location>
        <position position="254"/>
    </location>
    <ligand>
        <name>Ca(2+)</name>
        <dbReference type="ChEBI" id="CHEBI:29108"/>
        <label>2</label>
    </ligand>
</feature>
<dbReference type="CDD" id="cd00693">
    <property type="entry name" value="secretory_peroxidase"/>
    <property type="match status" value="1"/>
</dbReference>
<feature type="binding site" evidence="16">
    <location>
        <position position="87"/>
    </location>
    <ligand>
        <name>Ca(2+)</name>
        <dbReference type="ChEBI" id="CHEBI:29108"/>
        <label>1</label>
    </ligand>
</feature>
<keyword evidence="10 19" id="KW-0560">Oxidoreductase</keyword>
<feature type="domain" description="Plant heme peroxidase family profile" evidence="20">
    <location>
        <begin position="38"/>
        <end position="334"/>
    </location>
</feature>
<protein>
    <recommendedName>
        <fullName evidence="4 19">Peroxidase</fullName>
        <ecNumber evidence="4 19">1.11.1.7</ecNumber>
    </recommendedName>
</protein>
<feature type="disulfide bond" evidence="18">
    <location>
        <begin position="135"/>
        <end position="330"/>
    </location>
</feature>
<dbReference type="FunFam" id="1.10.520.10:FF:000009">
    <property type="entry name" value="Peroxidase"/>
    <property type="match status" value="1"/>
</dbReference>
<feature type="binding site" evidence="16">
    <location>
        <position position="262"/>
    </location>
    <ligand>
        <name>Ca(2+)</name>
        <dbReference type="ChEBI" id="CHEBI:29108"/>
        <label>2</label>
    </ligand>
</feature>
<keyword evidence="7 16" id="KW-0479">Metal-binding</keyword>
<name>A0A0D6QZN1_ARACU</name>
<feature type="disulfide bond" evidence="18">
    <location>
        <begin position="215"/>
        <end position="242"/>
    </location>
</feature>
<evidence type="ECO:0000259" key="20">
    <source>
        <dbReference type="PROSITE" id="PS50873"/>
    </source>
</evidence>
<evidence type="ECO:0000256" key="18">
    <source>
        <dbReference type="PIRSR" id="PIRSR600823-5"/>
    </source>
</evidence>
<comment type="cofactor">
    <cofactor evidence="16 19">
        <name>heme b</name>
        <dbReference type="ChEBI" id="CHEBI:60344"/>
    </cofactor>
    <text evidence="16 19">Binds 1 heme b (iron(II)-protoporphyrin IX) group per subunit.</text>
</comment>
<dbReference type="InterPro" id="IPR002016">
    <property type="entry name" value="Haem_peroxidase"/>
</dbReference>
<dbReference type="InterPro" id="IPR019793">
    <property type="entry name" value="Peroxidases_heam-ligand_BS"/>
</dbReference>
<accession>A0A0D6QZN1</accession>
<comment type="cofactor">
    <cofactor evidence="16 19">
        <name>Ca(2+)</name>
        <dbReference type="ChEBI" id="CHEBI:29108"/>
    </cofactor>
    <text evidence="16 19">Binds 2 calcium ions per subunit.</text>
</comment>
<dbReference type="PROSITE" id="PS50873">
    <property type="entry name" value="PEROXIDASE_4"/>
    <property type="match status" value="1"/>
</dbReference>
<evidence type="ECO:0000256" key="4">
    <source>
        <dbReference type="ARBA" id="ARBA00012313"/>
    </source>
</evidence>
<comment type="function">
    <text evidence="19">Removal of H(2)O(2), oxidation of toxic reductants, biosynthesis and degradation of lignin, suberization, auxin catabolism, response to environmental stresses such as wounding, pathogen attack and oxidative stress.</text>
</comment>
<dbReference type="FunFam" id="1.10.420.10:FF:000006">
    <property type="entry name" value="Peroxidase"/>
    <property type="match status" value="1"/>
</dbReference>
<organism evidence="21">
    <name type="scientific">Araucaria cunninghamii</name>
    <name type="common">Hoop pine</name>
    <name type="synonym">Moreton Bay pine</name>
    <dbReference type="NCBI Taxonomy" id="56994"/>
    <lineage>
        <taxon>Eukaryota</taxon>
        <taxon>Viridiplantae</taxon>
        <taxon>Streptophyta</taxon>
        <taxon>Embryophyta</taxon>
        <taxon>Tracheophyta</taxon>
        <taxon>Spermatophyta</taxon>
        <taxon>Pinopsida</taxon>
        <taxon>Pinidae</taxon>
        <taxon>Conifers II</taxon>
        <taxon>Araucariales</taxon>
        <taxon>Araucariaceae</taxon>
        <taxon>Araucaria</taxon>
    </lineage>
</organism>
<feature type="binding site" evidence="16">
    <location>
        <position position="209"/>
    </location>
    <ligand>
        <name>Ca(2+)</name>
        <dbReference type="ChEBI" id="CHEBI:29108"/>
        <label>2</label>
    </ligand>
</feature>
<evidence type="ECO:0000256" key="1">
    <source>
        <dbReference type="ARBA" id="ARBA00000189"/>
    </source>
</evidence>
<dbReference type="GO" id="GO:0006979">
    <property type="term" value="P:response to oxidative stress"/>
    <property type="evidence" value="ECO:0007669"/>
    <property type="project" value="UniProtKB-UniRule"/>
</dbReference>
<evidence type="ECO:0000256" key="9">
    <source>
        <dbReference type="ARBA" id="ARBA00022837"/>
    </source>
</evidence>
<evidence type="ECO:0000256" key="17">
    <source>
        <dbReference type="PIRSR" id="PIRSR600823-4"/>
    </source>
</evidence>
<feature type="chain" id="PRO_5005115109" description="Peroxidase" evidence="19">
    <location>
        <begin position="24"/>
        <end position="358"/>
    </location>
</feature>
<feature type="binding site" description="axial binding residue" evidence="16">
    <location>
        <position position="208"/>
    </location>
    <ligand>
        <name>heme b</name>
        <dbReference type="ChEBI" id="CHEBI:60344"/>
    </ligand>
    <ligandPart>
        <name>Fe</name>
        <dbReference type="ChEBI" id="CHEBI:18248"/>
    </ligandPart>
</feature>
<dbReference type="InterPro" id="IPR019794">
    <property type="entry name" value="Peroxidases_AS"/>
</dbReference>
<dbReference type="GO" id="GO:0020037">
    <property type="term" value="F:heme binding"/>
    <property type="evidence" value="ECO:0007669"/>
    <property type="project" value="UniProtKB-UniRule"/>
</dbReference>
<dbReference type="PROSITE" id="PS00436">
    <property type="entry name" value="PEROXIDASE_2"/>
    <property type="match status" value="1"/>
</dbReference>
<evidence type="ECO:0000256" key="7">
    <source>
        <dbReference type="ARBA" id="ARBA00022723"/>
    </source>
</evidence>
<feature type="active site" description="Proton acceptor" evidence="14">
    <location>
        <position position="79"/>
    </location>
</feature>
<dbReference type="Gene3D" id="1.10.520.10">
    <property type="match status" value="1"/>
</dbReference>
<evidence type="ECO:0000256" key="6">
    <source>
        <dbReference type="ARBA" id="ARBA00022617"/>
    </source>
</evidence>
<keyword evidence="13" id="KW-0325">Glycoprotein</keyword>
<keyword evidence="12 18" id="KW-1015">Disulfide bond</keyword>
<dbReference type="PRINTS" id="PR00458">
    <property type="entry name" value="PEROXIDASE"/>
</dbReference>
<evidence type="ECO:0000313" key="21">
    <source>
        <dbReference type="EMBL" id="JAG95463.1"/>
    </source>
</evidence>
<feature type="binding site" evidence="16">
    <location>
        <position position="101"/>
    </location>
    <ligand>
        <name>Ca(2+)</name>
        <dbReference type="ChEBI" id="CHEBI:29108"/>
        <label>1</label>
    </ligand>
</feature>
<evidence type="ECO:0000256" key="12">
    <source>
        <dbReference type="ARBA" id="ARBA00023157"/>
    </source>
</evidence>
<evidence type="ECO:0000256" key="11">
    <source>
        <dbReference type="ARBA" id="ARBA00023004"/>
    </source>
</evidence>
<evidence type="ECO:0000256" key="2">
    <source>
        <dbReference type="ARBA" id="ARBA00004613"/>
    </source>
</evidence>
<keyword evidence="11 16" id="KW-0408">Iron</keyword>
<evidence type="ECO:0000256" key="5">
    <source>
        <dbReference type="ARBA" id="ARBA00022559"/>
    </source>
</evidence>
<dbReference type="EC" id="1.11.1.7" evidence="4 19"/>
<evidence type="ECO:0000256" key="13">
    <source>
        <dbReference type="ARBA" id="ARBA00023180"/>
    </source>
</evidence>